<evidence type="ECO:0000313" key="2">
    <source>
        <dbReference type="Proteomes" id="UP000298493"/>
    </source>
</evidence>
<reference evidence="1 2" key="1">
    <citation type="submission" date="2019-04" db="EMBL/GenBank/DDBJ databases">
        <title>High contiguity whole genome sequence and gene annotation resource for two Venturia nashicola isolates.</title>
        <authorList>
            <person name="Prokchorchik M."/>
            <person name="Won K."/>
            <person name="Lee Y."/>
            <person name="Choi E.D."/>
            <person name="Segonzac C."/>
            <person name="Sohn K.H."/>
        </authorList>
    </citation>
    <scope>NUCLEOTIDE SEQUENCE [LARGE SCALE GENOMIC DNA]</scope>
    <source>
        <strain evidence="1 2">PRI2</strain>
    </source>
</reference>
<gene>
    <name evidence="1" type="ORF">E6O75_ATG00068</name>
</gene>
<dbReference type="AlphaFoldDB" id="A0A4Z1PCQ8"/>
<accession>A0A4Z1PCQ8</accession>
<sequence>MLRFYPSVLGTRTLMSYVILDVAQSRSGIIWAISGPRGAFQKSGASSCHLSLRPVQTPNRTCIKASRPPLYVGCSSQLDRAEFLLKNEKIAEAELIDSAYREPTRGRRSGIWRLSASSCAFLDALDTRLIYFCYHVCSGARSLIFDHAGYGASSAWELRTSTTEMTRSL</sequence>
<organism evidence="1 2">
    <name type="scientific">Venturia nashicola</name>
    <dbReference type="NCBI Taxonomy" id="86259"/>
    <lineage>
        <taxon>Eukaryota</taxon>
        <taxon>Fungi</taxon>
        <taxon>Dikarya</taxon>
        <taxon>Ascomycota</taxon>
        <taxon>Pezizomycotina</taxon>
        <taxon>Dothideomycetes</taxon>
        <taxon>Pleosporomycetidae</taxon>
        <taxon>Venturiales</taxon>
        <taxon>Venturiaceae</taxon>
        <taxon>Venturia</taxon>
    </lineage>
</organism>
<dbReference type="Proteomes" id="UP000298493">
    <property type="component" value="Unassembled WGS sequence"/>
</dbReference>
<comment type="caution">
    <text evidence="1">The sequence shown here is derived from an EMBL/GenBank/DDBJ whole genome shotgun (WGS) entry which is preliminary data.</text>
</comment>
<evidence type="ECO:0000313" key="1">
    <source>
        <dbReference type="EMBL" id="TID27301.1"/>
    </source>
</evidence>
<proteinExistence type="predicted"/>
<name>A0A4Z1PCQ8_9PEZI</name>
<protein>
    <submittedName>
        <fullName evidence="1">Uncharacterized protein</fullName>
    </submittedName>
</protein>
<dbReference type="EMBL" id="SNSC02000001">
    <property type="protein sequence ID" value="TID27301.1"/>
    <property type="molecule type" value="Genomic_DNA"/>
</dbReference>
<keyword evidence="2" id="KW-1185">Reference proteome</keyword>